<gene>
    <name evidence="2" type="ORF">NDU88_002045</name>
</gene>
<feature type="compositionally biased region" description="Basic residues" evidence="1">
    <location>
        <begin position="1"/>
        <end position="12"/>
    </location>
</feature>
<comment type="caution">
    <text evidence="2">The sequence shown here is derived from an EMBL/GenBank/DDBJ whole genome shotgun (WGS) entry which is preliminary data.</text>
</comment>
<dbReference type="AlphaFoldDB" id="A0AAV7P8C5"/>
<proteinExistence type="predicted"/>
<keyword evidence="3" id="KW-1185">Reference proteome</keyword>
<feature type="region of interest" description="Disordered" evidence="1">
    <location>
        <begin position="1"/>
        <end position="99"/>
    </location>
</feature>
<evidence type="ECO:0000313" key="2">
    <source>
        <dbReference type="EMBL" id="KAJ1123577.1"/>
    </source>
</evidence>
<dbReference type="Proteomes" id="UP001066276">
    <property type="component" value="Chromosome 7"/>
</dbReference>
<dbReference type="EMBL" id="JANPWB010000011">
    <property type="protein sequence ID" value="KAJ1123577.1"/>
    <property type="molecule type" value="Genomic_DNA"/>
</dbReference>
<organism evidence="2 3">
    <name type="scientific">Pleurodeles waltl</name>
    <name type="common">Iberian ribbed newt</name>
    <dbReference type="NCBI Taxonomy" id="8319"/>
    <lineage>
        <taxon>Eukaryota</taxon>
        <taxon>Metazoa</taxon>
        <taxon>Chordata</taxon>
        <taxon>Craniata</taxon>
        <taxon>Vertebrata</taxon>
        <taxon>Euteleostomi</taxon>
        <taxon>Amphibia</taxon>
        <taxon>Batrachia</taxon>
        <taxon>Caudata</taxon>
        <taxon>Salamandroidea</taxon>
        <taxon>Salamandridae</taxon>
        <taxon>Pleurodelinae</taxon>
        <taxon>Pleurodeles</taxon>
    </lineage>
</organism>
<reference evidence="2" key="1">
    <citation type="journal article" date="2022" name="bioRxiv">
        <title>Sequencing and chromosome-scale assembly of the giantPleurodeles waltlgenome.</title>
        <authorList>
            <person name="Brown T."/>
            <person name="Elewa A."/>
            <person name="Iarovenko S."/>
            <person name="Subramanian E."/>
            <person name="Araus A.J."/>
            <person name="Petzold A."/>
            <person name="Susuki M."/>
            <person name="Suzuki K.-i.T."/>
            <person name="Hayashi T."/>
            <person name="Toyoda A."/>
            <person name="Oliveira C."/>
            <person name="Osipova E."/>
            <person name="Leigh N.D."/>
            <person name="Simon A."/>
            <person name="Yun M.H."/>
        </authorList>
    </citation>
    <scope>NUCLEOTIDE SEQUENCE</scope>
    <source>
        <strain evidence="2">20211129_DDA</strain>
        <tissue evidence="2">Liver</tissue>
    </source>
</reference>
<accession>A0AAV7P8C5</accession>
<evidence type="ECO:0000313" key="3">
    <source>
        <dbReference type="Proteomes" id="UP001066276"/>
    </source>
</evidence>
<sequence length="99" mass="9972">MSRVSGRPRRACLRAPAGEAVAPAHSVGRTCGPELRRPGGGSKSAAAADSPCPVSRLAPESAGGAWGTGAEPRVGRGPVAERGERRRKGGDRGNPPSPP</sequence>
<evidence type="ECO:0000256" key="1">
    <source>
        <dbReference type="SAM" id="MobiDB-lite"/>
    </source>
</evidence>
<name>A0AAV7P8C5_PLEWA</name>
<protein>
    <submittedName>
        <fullName evidence="2">Uncharacterized protein</fullName>
    </submittedName>
</protein>